<dbReference type="NCBIfam" id="TIGR02124">
    <property type="entry name" value="hypE"/>
    <property type="match status" value="1"/>
</dbReference>
<feature type="domain" description="PurM-like N-terminal" evidence="2">
    <location>
        <begin position="37"/>
        <end position="149"/>
    </location>
</feature>
<name>A0A7C2AE89_DESA2</name>
<feature type="domain" description="PurM-like C-terminal" evidence="3">
    <location>
        <begin position="161"/>
        <end position="313"/>
    </location>
</feature>
<proteinExistence type="inferred from homology"/>
<dbReference type="InterPro" id="IPR036921">
    <property type="entry name" value="PurM-like_N_sf"/>
</dbReference>
<evidence type="ECO:0000256" key="1">
    <source>
        <dbReference type="ARBA" id="ARBA00006243"/>
    </source>
</evidence>
<comment type="caution">
    <text evidence="4">The sequence shown here is derived from an EMBL/GenBank/DDBJ whole genome shotgun (WGS) entry which is preliminary data.</text>
</comment>
<dbReference type="PANTHER" id="PTHR30303:SF0">
    <property type="entry name" value="CARBAMOYL DEHYDRATASE HYPE"/>
    <property type="match status" value="1"/>
</dbReference>
<dbReference type="InterPro" id="IPR016188">
    <property type="entry name" value="PurM-like_N"/>
</dbReference>
<dbReference type="CDD" id="cd02197">
    <property type="entry name" value="HypE"/>
    <property type="match status" value="1"/>
</dbReference>
<evidence type="ECO:0000259" key="3">
    <source>
        <dbReference type="Pfam" id="PF02769"/>
    </source>
</evidence>
<reference evidence="4" key="1">
    <citation type="journal article" date="2020" name="mSystems">
        <title>Genome- and Community-Level Interaction Insights into Carbon Utilization and Element Cycling Functions of Hydrothermarchaeota in Hydrothermal Sediment.</title>
        <authorList>
            <person name="Zhou Z."/>
            <person name="Liu Y."/>
            <person name="Xu W."/>
            <person name="Pan J."/>
            <person name="Luo Z.H."/>
            <person name="Li M."/>
        </authorList>
    </citation>
    <scope>NUCLEOTIDE SEQUENCE [LARGE SCALE GENOMIC DNA]</scope>
    <source>
        <strain evidence="4">HyVt-389</strain>
    </source>
</reference>
<protein>
    <submittedName>
        <fullName evidence="4">Hydrogenase expression/formation protein HypE</fullName>
    </submittedName>
</protein>
<accession>A0A7C2AE89</accession>
<dbReference type="Pfam" id="PF00586">
    <property type="entry name" value="AIRS"/>
    <property type="match status" value="1"/>
</dbReference>
<dbReference type="Proteomes" id="UP000885738">
    <property type="component" value="Unassembled WGS sequence"/>
</dbReference>
<dbReference type="PIRSF" id="PIRSF005644">
    <property type="entry name" value="Hdrgns_mtr_HypE"/>
    <property type="match status" value="1"/>
</dbReference>
<dbReference type="Pfam" id="PF02769">
    <property type="entry name" value="AIRS_C"/>
    <property type="match status" value="1"/>
</dbReference>
<organism evidence="4">
    <name type="scientific">Desulfofervidus auxilii</name>
    <dbReference type="NCBI Taxonomy" id="1621989"/>
    <lineage>
        <taxon>Bacteria</taxon>
        <taxon>Pseudomonadati</taxon>
        <taxon>Thermodesulfobacteriota</taxon>
        <taxon>Candidatus Desulfofervidia</taxon>
        <taxon>Candidatus Desulfofervidales</taxon>
        <taxon>Candidatus Desulfofervidaceae</taxon>
        <taxon>Candidatus Desulfofervidus</taxon>
    </lineage>
</organism>
<dbReference type="InterPro" id="IPR011854">
    <property type="entry name" value="HypE"/>
</dbReference>
<dbReference type="Gene3D" id="3.90.650.10">
    <property type="entry name" value="PurM-like C-terminal domain"/>
    <property type="match status" value="1"/>
</dbReference>
<dbReference type="GO" id="GO:0051604">
    <property type="term" value="P:protein maturation"/>
    <property type="evidence" value="ECO:0007669"/>
    <property type="project" value="TreeGrafter"/>
</dbReference>
<dbReference type="SUPFAM" id="SSF56042">
    <property type="entry name" value="PurM C-terminal domain-like"/>
    <property type="match status" value="1"/>
</dbReference>
<evidence type="ECO:0000259" key="2">
    <source>
        <dbReference type="Pfam" id="PF00586"/>
    </source>
</evidence>
<dbReference type="EMBL" id="DRIH01000182">
    <property type="protein sequence ID" value="HEC68193.1"/>
    <property type="molecule type" value="Genomic_DNA"/>
</dbReference>
<dbReference type="AlphaFoldDB" id="A0A7C2AE89"/>
<dbReference type="InterPro" id="IPR036676">
    <property type="entry name" value="PurM-like_C_sf"/>
</dbReference>
<evidence type="ECO:0000313" key="4">
    <source>
        <dbReference type="EMBL" id="HEC68193.1"/>
    </source>
</evidence>
<dbReference type="Gene3D" id="3.30.1330.10">
    <property type="entry name" value="PurM-like, N-terminal domain"/>
    <property type="match status" value="1"/>
</dbReference>
<dbReference type="InterPro" id="IPR010918">
    <property type="entry name" value="PurM-like_C_dom"/>
</dbReference>
<comment type="similarity">
    <text evidence="1">Belongs to the HypE family.</text>
</comment>
<dbReference type="SUPFAM" id="SSF55326">
    <property type="entry name" value="PurM N-terminal domain-like"/>
    <property type="match status" value="1"/>
</dbReference>
<dbReference type="PANTHER" id="PTHR30303">
    <property type="entry name" value="HYDROGENASE ISOENZYMES FORMATION PROTEIN HYPE"/>
    <property type="match status" value="1"/>
</dbReference>
<gene>
    <name evidence="4" type="primary">hypE</name>
    <name evidence="4" type="ORF">ENI35_05215</name>
</gene>
<sequence>MIKQIILDHGSGGKASHDLIKEAFLPFFDNPLLAEMNDSAVFEVGGKRLAFTTDSYTVNPIIFPGGDIGSLAIHGTVNDLAMCGARPLYLSVGFIIEEGLSLEILEIIISSMKKAIAEAEVLIITGDTKVVPKEQVDKIFINTAGIGIVETNCNISGKNAKVGDLIVINGTIGDHGMAILCQREGINFETPIKSDTVPLNKLVEKILKKTNDIHAMRDPTRGGVATSLNEIAQQSKVGIEIWEEALPFSESVLGAAEILGIDPLYLANEGKFLAFIKRDEVDKVLNVMYSHPYGKEATIIGEVKPEPKGKVWLKSKIGGKRLLDMLIGEPLPRIC</sequence>